<dbReference type="PANTHER" id="PTHR33119:SF1">
    <property type="entry name" value="FE2OG DIOXYGENASE DOMAIN-CONTAINING PROTEIN"/>
    <property type="match status" value="1"/>
</dbReference>
<proteinExistence type="predicted"/>
<protein>
    <recommendedName>
        <fullName evidence="2">DUF4246 domain-containing protein</fullName>
    </recommendedName>
</protein>
<keyword evidence="4" id="KW-1185">Reference proteome</keyword>
<feature type="compositionally biased region" description="Low complexity" evidence="1">
    <location>
        <begin position="10"/>
        <end position="28"/>
    </location>
</feature>
<evidence type="ECO:0000256" key="1">
    <source>
        <dbReference type="SAM" id="MobiDB-lite"/>
    </source>
</evidence>
<organism evidence="3 4">
    <name type="scientific">Polyrhizophydium stewartii</name>
    <dbReference type="NCBI Taxonomy" id="2732419"/>
    <lineage>
        <taxon>Eukaryota</taxon>
        <taxon>Fungi</taxon>
        <taxon>Fungi incertae sedis</taxon>
        <taxon>Chytridiomycota</taxon>
        <taxon>Chytridiomycota incertae sedis</taxon>
        <taxon>Chytridiomycetes</taxon>
        <taxon>Rhizophydiales</taxon>
        <taxon>Rhizophydiales incertae sedis</taxon>
        <taxon>Polyrhizophydium</taxon>
    </lineage>
</organism>
<dbReference type="InterPro" id="IPR025340">
    <property type="entry name" value="DUF4246"/>
</dbReference>
<gene>
    <name evidence="3" type="ORF">HK105_200057</name>
</gene>
<feature type="region of interest" description="Disordered" evidence="1">
    <location>
        <begin position="250"/>
        <end position="297"/>
    </location>
</feature>
<feature type="compositionally biased region" description="Pro residues" evidence="1">
    <location>
        <begin position="29"/>
        <end position="45"/>
    </location>
</feature>
<feature type="compositionally biased region" description="Polar residues" evidence="1">
    <location>
        <begin position="1024"/>
        <end position="1034"/>
    </location>
</feature>
<feature type="region of interest" description="Disordered" evidence="1">
    <location>
        <begin position="1"/>
        <end position="67"/>
    </location>
</feature>
<dbReference type="EMBL" id="JADGIZ020000001">
    <property type="protein sequence ID" value="KAL2919991.1"/>
    <property type="molecule type" value="Genomic_DNA"/>
</dbReference>
<dbReference type="InterPro" id="IPR016024">
    <property type="entry name" value="ARM-type_fold"/>
</dbReference>
<sequence>MSFAFSFSVAEPPGAGALGAEPRAGRTGLPPPAMPLPVLTPPPGMGLPAAATDPARPVSPRPGGEKPPEVVAAEALVARLRPPVFLAPETPSDSTVAKAWAELHDAVRAHLKAGRGAKGDGDDDAPADGAGSRRGSGPGDYSVFREAEGGGSGGGWGGGEGSRNGSADVVQSPDGDGDDDDKDASPKSEPALKAVHPAGLVDALFGAGLVPAVLQALHPPSPPALKIKVVDVVTDLVKVSGCNRALSQRLHPVGPQADHSTGLAPPSSAAPRGSVSPTKSKGVARGSAVARGRVKPKPVRARPSDLLIIEELVRIMCAEISGSGLAQQRAFAKLLPKLCRIVPWTTRRSALPFLVAAIASADSADLKVRKTLYDCLLISGWQSVEWPKSFSPLPELLDMLECDYADARKSAAYALQGFIQSEAFLASQKDAIKESRLAGRLAEMIRRTDKEKHTIALRPTLMLFKRVTPDLVPMLLENDLLGALVKYSLGLLVAPAGEEIDPQPGDFELLGTQILCIVYVWTLTICRPSDSFSIMCHGATRFIIDAARRLANSADKFGSRRVAVDGFEPLELDEALMSATRALRKMIELSTQKDFQIDWIPIIFNFGLVPALHAIIDHRDKMIPILKDSIERVLERYDCEAVNLAQVDMEACGMDVLLYRHNNSSRVVKKFFDYISDKADPTPIPNPANEDLVSRSLLRSARSKSRTRVEIRYLQLLGSLLSLPDWWDIFDTPGGPEKLLSHAREYALPDVTEDMLQLAMQELEYRAANEVQTVFGINGTRAIIVPGPVEQTFVSHDAAPAELCKLLARQSHDLEDVPERLVDWRAGTNDMVRDLVNPSLFCLVYGTTVVAASSQRRRHTMQMSLEDLERYGRVTKPPGSVDAAQHASQRFQWLPAEFRVNDDSSIAIQSFINNLHPVWHRDIYKSIAKLFGCFVPLFEMQFGEFRVFDRFRCLHDNPQRMQINIDLWAKRRARELEILELKHVARGDEEVPQDEVAPFAHFSPLDDANDEPAAGQESAAAVSPASSTQEQTTGRKVFRGSPMRFTHEEIKALDAEFGSEDNPLHLPQLPKIFSAPATPLAPANLRGRNLQVIVRMSNIYLTPAKPVYQPDWAVHGSWNEPIVVTGILCYDVANIADPRLAFRRPVMAFSTRVLEPDGDPRVRPETNTQFLGRIALKEGCSLSFPNLFQHKFENIELADATQPGHLKMLEFHVIDPAMSLVSTAHVSPQQLEWYAVGLEGRLPPELLTLMIKDKVKLDEAKRFQREFELERAALGAVLNRTL</sequence>
<comment type="caution">
    <text evidence="3">The sequence shown here is derived from an EMBL/GenBank/DDBJ whole genome shotgun (WGS) entry which is preliminary data.</text>
</comment>
<name>A0ABR4NKE3_9FUNG</name>
<evidence type="ECO:0000259" key="2">
    <source>
        <dbReference type="Pfam" id="PF14033"/>
    </source>
</evidence>
<feature type="region of interest" description="Disordered" evidence="1">
    <location>
        <begin position="1001"/>
        <end position="1040"/>
    </location>
</feature>
<dbReference type="InterPro" id="IPR049192">
    <property type="entry name" value="DUF4246_C"/>
</dbReference>
<feature type="region of interest" description="Disordered" evidence="1">
    <location>
        <begin position="111"/>
        <end position="189"/>
    </location>
</feature>
<dbReference type="SUPFAM" id="SSF48371">
    <property type="entry name" value="ARM repeat"/>
    <property type="match status" value="1"/>
</dbReference>
<feature type="compositionally biased region" description="Gly residues" evidence="1">
    <location>
        <begin position="149"/>
        <end position="162"/>
    </location>
</feature>
<evidence type="ECO:0000313" key="4">
    <source>
        <dbReference type="Proteomes" id="UP001527925"/>
    </source>
</evidence>
<reference evidence="3 4" key="1">
    <citation type="submission" date="2023-09" db="EMBL/GenBank/DDBJ databases">
        <title>Pangenome analysis of Batrachochytrium dendrobatidis and related Chytrids.</title>
        <authorList>
            <person name="Yacoub M.N."/>
            <person name="Stajich J.E."/>
            <person name="James T.Y."/>
        </authorList>
    </citation>
    <scope>NUCLEOTIDE SEQUENCE [LARGE SCALE GENOMIC DNA]</scope>
    <source>
        <strain evidence="3 4">JEL0888</strain>
    </source>
</reference>
<dbReference type="Proteomes" id="UP001527925">
    <property type="component" value="Unassembled WGS sequence"/>
</dbReference>
<dbReference type="PANTHER" id="PTHR33119">
    <property type="entry name" value="IFI3P"/>
    <property type="match status" value="1"/>
</dbReference>
<feature type="domain" description="DUF4246" evidence="2">
    <location>
        <begin position="754"/>
        <end position="1234"/>
    </location>
</feature>
<evidence type="ECO:0000313" key="3">
    <source>
        <dbReference type="EMBL" id="KAL2919991.1"/>
    </source>
</evidence>
<accession>A0ABR4NKE3</accession>
<dbReference type="Pfam" id="PF14033">
    <property type="entry name" value="DUF4246"/>
    <property type="match status" value="1"/>
</dbReference>